<dbReference type="AlphaFoldDB" id="A0A2R8AC62"/>
<dbReference type="RefSeq" id="WP_146186157.1">
    <property type="nucleotide sequence ID" value="NZ_OMKW01000003.1"/>
</dbReference>
<dbReference type="Proteomes" id="UP000244932">
    <property type="component" value="Unassembled WGS sequence"/>
</dbReference>
<feature type="transmembrane region" description="Helical" evidence="1">
    <location>
        <begin position="86"/>
        <end position="107"/>
    </location>
</feature>
<keyword evidence="1" id="KW-1133">Transmembrane helix</keyword>
<sequence length="108" mass="11463">MVLILCVAGIAGTLANSAVQHLAGGKPFTDTARNWGRYGVAIACAVFIPVSYASYPQPAADIVALLALTITPSVLSKKVFHVEAPWHLVLALNLVYALVTWSVFTLLL</sequence>
<keyword evidence="3" id="KW-1185">Reference proteome</keyword>
<dbReference type="EMBL" id="OMKW01000003">
    <property type="protein sequence ID" value="SPF29809.1"/>
    <property type="molecule type" value="Genomic_DNA"/>
</dbReference>
<accession>A0A2R8AC62</accession>
<organism evidence="2 3">
    <name type="scientific">Pontivivens insulae</name>
    <dbReference type="NCBI Taxonomy" id="1639689"/>
    <lineage>
        <taxon>Bacteria</taxon>
        <taxon>Pseudomonadati</taxon>
        <taxon>Pseudomonadota</taxon>
        <taxon>Alphaproteobacteria</taxon>
        <taxon>Rhodobacterales</taxon>
        <taxon>Paracoccaceae</taxon>
        <taxon>Pontivivens</taxon>
    </lineage>
</organism>
<evidence type="ECO:0000313" key="3">
    <source>
        <dbReference type="Proteomes" id="UP000244932"/>
    </source>
</evidence>
<reference evidence="2 3" key="1">
    <citation type="submission" date="2018-03" db="EMBL/GenBank/DDBJ databases">
        <authorList>
            <person name="Keele B.F."/>
        </authorList>
    </citation>
    <scope>NUCLEOTIDE SEQUENCE [LARGE SCALE GENOMIC DNA]</scope>
    <source>
        <strain evidence="2 3">CeCT 8812</strain>
    </source>
</reference>
<evidence type="ECO:0000313" key="2">
    <source>
        <dbReference type="EMBL" id="SPF29809.1"/>
    </source>
</evidence>
<keyword evidence="1" id="KW-0812">Transmembrane</keyword>
<protein>
    <submittedName>
        <fullName evidence="2">Uncharacterized protein</fullName>
    </submittedName>
</protein>
<keyword evidence="1" id="KW-0472">Membrane</keyword>
<gene>
    <name evidence="2" type="ORF">POI8812_02127</name>
</gene>
<evidence type="ECO:0000256" key="1">
    <source>
        <dbReference type="SAM" id="Phobius"/>
    </source>
</evidence>
<name>A0A2R8AC62_9RHOB</name>
<proteinExistence type="predicted"/>